<dbReference type="EMBL" id="MFKT01000029">
    <property type="protein sequence ID" value="OGG52360.1"/>
    <property type="molecule type" value="Genomic_DNA"/>
</dbReference>
<dbReference type="STRING" id="1798480.A2851_04885"/>
<feature type="transmembrane region" description="Helical" evidence="1">
    <location>
        <begin position="151"/>
        <end position="171"/>
    </location>
</feature>
<evidence type="ECO:0008006" key="4">
    <source>
        <dbReference type="Google" id="ProtNLM"/>
    </source>
</evidence>
<proteinExistence type="predicted"/>
<reference evidence="2 3" key="1">
    <citation type="journal article" date="2016" name="Nat. Commun.">
        <title>Thousands of microbial genomes shed light on interconnected biogeochemical processes in an aquifer system.</title>
        <authorList>
            <person name="Anantharaman K."/>
            <person name="Brown C.T."/>
            <person name="Hug L.A."/>
            <person name="Sharon I."/>
            <person name="Castelle C.J."/>
            <person name="Probst A.J."/>
            <person name="Thomas B.C."/>
            <person name="Singh A."/>
            <person name="Wilkins M.J."/>
            <person name="Karaoz U."/>
            <person name="Brodie E.L."/>
            <person name="Williams K.H."/>
            <person name="Hubbard S.S."/>
            <person name="Banfield J.F."/>
        </authorList>
    </citation>
    <scope>NUCLEOTIDE SEQUENCE [LARGE SCALE GENOMIC DNA]</scope>
</reference>
<keyword evidence="1" id="KW-0472">Membrane</keyword>
<gene>
    <name evidence="2" type="ORF">A2851_04885</name>
</gene>
<evidence type="ECO:0000313" key="2">
    <source>
        <dbReference type="EMBL" id="OGG52360.1"/>
    </source>
</evidence>
<feature type="transmembrane region" description="Helical" evidence="1">
    <location>
        <begin position="116"/>
        <end position="139"/>
    </location>
</feature>
<keyword evidence="1" id="KW-1133">Transmembrane helix</keyword>
<dbReference type="Proteomes" id="UP000176863">
    <property type="component" value="Unassembled WGS sequence"/>
</dbReference>
<feature type="transmembrane region" description="Helical" evidence="1">
    <location>
        <begin position="47"/>
        <end position="68"/>
    </location>
</feature>
<evidence type="ECO:0000256" key="1">
    <source>
        <dbReference type="SAM" id="Phobius"/>
    </source>
</evidence>
<organism evidence="2 3">
    <name type="scientific">Candidatus Kaiserbacteria bacterium RIFCSPHIGHO2_01_FULL_53_29</name>
    <dbReference type="NCBI Taxonomy" id="1798480"/>
    <lineage>
        <taxon>Bacteria</taxon>
        <taxon>Candidatus Kaiseribacteriota</taxon>
    </lineage>
</organism>
<evidence type="ECO:0000313" key="3">
    <source>
        <dbReference type="Proteomes" id="UP000176863"/>
    </source>
</evidence>
<feature type="transmembrane region" description="Helical" evidence="1">
    <location>
        <begin position="80"/>
        <end position="96"/>
    </location>
</feature>
<protein>
    <recommendedName>
        <fullName evidence="4">DUF998 domain-containing protein</fullName>
    </recommendedName>
</protein>
<keyword evidence="1" id="KW-0812">Transmembrane</keyword>
<sequence>MRRHFLLYLACLTVYVLTTSVGAYKEGYAFAYQVLELSDPPQKFLTFWGNAANWSDLFIVNVVLAYVLSTHTRSWSLKRFVPIFTVVAIVGIFGYLEPLLKDSLTTPSAFFREGRASIAGVTHQIYWTVGVSISLSYYLLTPRKGVATREVVTITALLMVHHAISVMHPPYAVHGSVHWPAIWATTAGWIVLPLLAAYRAGLGSVARR</sequence>
<feature type="transmembrane region" description="Helical" evidence="1">
    <location>
        <begin position="177"/>
        <end position="198"/>
    </location>
</feature>
<dbReference type="AlphaFoldDB" id="A0A1F6CTG3"/>
<accession>A0A1F6CTG3</accession>
<name>A0A1F6CTG3_9BACT</name>
<comment type="caution">
    <text evidence="2">The sequence shown here is derived from an EMBL/GenBank/DDBJ whole genome shotgun (WGS) entry which is preliminary data.</text>
</comment>